<dbReference type="AlphaFoldDB" id="D7VIV5"/>
<keyword evidence="2" id="KW-1185">Reference proteome</keyword>
<name>D7VIV5_SPHSI</name>
<dbReference type="EMBL" id="ACHA02000002">
    <property type="protein sequence ID" value="EFK60007.1"/>
    <property type="molecule type" value="Genomic_DNA"/>
</dbReference>
<dbReference type="Proteomes" id="UP000006258">
    <property type="component" value="Unassembled WGS sequence"/>
</dbReference>
<dbReference type="HOGENOM" id="CLU_3317191_0_0_10"/>
<reference evidence="1" key="1">
    <citation type="submission" date="2010-07" db="EMBL/GenBank/DDBJ databases">
        <authorList>
            <person name="Muzny D."/>
            <person name="Qin X."/>
            <person name="Buhay C."/>
            <person name="Dugan-Rocha S."/>
            <person name="Ding Y."/>
            <person name="Chen G."/>
            <person name="Hawes A."/>
            <person name="Holder M."/>
            <person name="Jhangiani S."/>
            <person name="Johnson A."/>
            <person name="Khan Z."/>
            <person name="Li Z."/>
            <person name="Liu W."/>
            <person name="Liu X."/>
            <person name="Perez L."/>
            <person name="Shen H."/>
            <person name="Wang Q."/>
            <person name="Watt J."/>
            <person name="Xi L."/>
            <person name="Xin Y."/>
            <person name="Zhou J."/>
            <person name="Deng J."/>
            <person name="Jiang H."/>
            <person name="Liu Y."/>
            <person name="Qu J."/>
            <person name="Song X.-Z."/>
            <person name="Zhang L."/>
            <person name="Villasana D."/>
            <person name="Johnson A."/>
            <person name="Liu J."/>
            <person name="Liyanage D."/>
            <person name="Lorensuhewa L."/>
            <person name="Robinson T."/>
            <person name="Song A."/>
            <person name="Song B.-B."/>
            <person name="Dinh H."/>
            <person name="Thornton R."/>
            <person name="Coyle M."/>
            <person name="Francisco L."/>
            <person name="Jackson L."/>
            <person name="Javaid M."/>
            <person name="Korchina V."/>
            <person name="Kovar C."/>
            <person name="Mata R."/>
            <person name="Mathew T."/>
            <person name="Ngo R."/>
            <person name="Nguyen L."/>
            <person name="Nguyen N."/>
            <person name="Okwuonu G."/>
            <person name="Ongeri F."/>
            <person name="Pham C."/>
            <person name="Simmons D."/>
            <person name="Wilczek-Boney K."/>
            <person name="Hale W."/>
            <person name="Jakkamsetti A."/>
            <person name="Pham P."/>
            <person name="Ruth R."/>
            <person name="San Lucas F."/>
            <person name="Warren J."/>
            <person name="Zhang J."/>
            <person name="Zhao Z."/>
            <person name="Zhou C."/>
            <person name="Zhu D."/>
            <person name="Lee S."/>
            <person name="Bess C."/>
            <person name="Blankenburg K."/>
            <person name="Forbes L."/>
            <person name="Fu Q."/>
            <person name="Gubbala S."/>
            <person name="Hirani K."/>
            <person name="Jayaseelan J.C."/>
            <person name="Lara F."/>
            <person name="Munidasa M."/>
            <person name="Palculict T."/>
            <person name="Patil S."/>
            <person name="Pu L.-L."/>
            <person name="Saada N."/>
            <person name="Tang L."/>
            <person name="Weissenberger G."/>
            <person name="Zhu Y."/>
            <person name="Hemphill L."/>
            <person name="Shang Y."/>
            <person name="Youmans B."/>
            <person name="Ayvaz T."/>
            <person name="Ross M."/>
            <person name="Santibanez J."/>
            <person name="Aqrawi P."/>
            <person name="Gross S."/>
            <person name="Joshi V."/>
            <person name="Fowler G."/>
            <person name="Nazareth L."/>
            <person name="Reid J."/>
            <person name="Worley K."/>
            <person name="Petrosino J."/>
            <person name="Highlander S."/>
            <person name="Gibbs R."/>
        </authorList>
    </citation>
    <scope>NUCLEOTIDE SEQUENCE [LARGE SCALE GENOMIC DNA]</scope>
    <source>
        <strain evidence="1">ATCC 33861</strain>
    </source>
</reference>
<protein>
    <submittedName>
        <fullName evidence="1">Uncharacterized protein</fullName>
    </submittedName>
</protein>
<evidence type="ECO:0000313" key="1">
    <source>
        <dbReference type="EMBL" id="EFK60007.1"/>
    </source>
</evidence>
<proteinExistence type="predicted"/>
<accession>D7VIV5</accession>
<organism evidence="1 2">
    <name type="scientific">Sphingobacterium spiritivorum ATCC 33861</name>
    <dbReference type="NCBI Taxonomy" id="525373"/>
    <lineage>
        <taxon>Bacteria</taxon>
        <taxon>Pseudomonadati</taxon>
        <taxon>Bacteroidota</taxon>
        <taxon>Sphingobacteriia</taxon>
        <taxon>Sphingobacteriales</taxon>
        <taxon>Sphingobacteriaceae</taxon>
        <taxon>Sphingobacterium</taxon>
    </lineage>
</organism>
<gene>
    <name evidence="1" type="ORF">HMPREF0766_10924</name>
</gene>
<sequence length="39" mass="4367">MQEPLLWQPAGVAPATAVPLPQPPPDEQLPHPIFFPYIY</sequence>
<comment type="caution">
    <text evidence="1">The sequence shown here is derived from an EMBL/GenBank/DDBJ whole genome shotgun (WGS) entry which is preliminary data.</text>
</comment>
<evidence type="ECO:0000313" key="2">
    <source>
        <dbReference type="Proteomes" id="UP000006258"/>
    </source>
</evidence>